<dbReference type="GO" id="GO:0032797">
    <property type="term" value="C:SMN complex"/>
    <property type="evidence" value="ECO:0007669"/>
    <property type="project" value="TreeGrafter"/>
</dbReference>
<keyword evidence="4" id="KW-0508">mRNA splicing</keyword>
<evidence type="ECO:0000313" key="9">
    <source>
        <dbReference type="Proteomes" id="UP000650467"/>
    </source>
</evidence>
<proteinExistence type="inferred from homology"/>
<organism evidence="8 9">
    <name type="scientific">Chlamydomonas incerta</name>
    <dbReference type="NCBI Taxonomy" id="51695"/>
    <lineage>
        <taxon>Eukaryota</taxon>
        <taxon>Viridiplantae</taxon>
        <taxon>Chlorophyta</taxon>
        <taxon>core chlorophytes</taxon>
        <taxon>Chlorophyceae</taxon>
        <taxon>CS clade</taxon>
        <taxon>Chlamydomonadales</taxon>
        <taxon>Chlamydomonadaceae</taxon>
        <taxon>Chlamydomonas</taxon>
    </lineage>
</organism>
<dbReference type="GO" id="GO:0000387">
    <property type="term" value="P:spliceosomal snRNP assembly"/>
    <property type="evidence" value="ECO:0007669"/>
    <property type="project" value="TreeGrafter"/>
</dbReference>
<dbReference type="GO" id="GO:0003723">
    <property type="term" value="F:RNA binding"/>
    <property type="evidence" value="ECO:0007669"/>
    <property type="project" value="TreeGrafter"/>
</dbReference>
<dbReference type="InterPro" id="IPR001680">
    <property type="entry name" value="WD40_rpt"/>
</dbReference>
<reference evidence="8" key="1">
    <citation type="journal article" date="2020" name="bioRxiv">
        <title>Comparative genomics of Chlamydomonas.</title>
        <authorList>
            <person name="Craig R.J."/>
            <person name="Hasan A.R."/>
            <person name="Ness R.W."/>
            <person name="Keightley P.D."/>
        </authorList>
    </citation>
    <scope>NUCLEOTIDE SEQUENCE</scope>
    <source>
        <strain evidence="8">SAG 7.73</strain>
    </source>
</reference>
<evidence type="ECO:0000256" key="6">
    <source>
        <dbReference type="ARBA" id="ARBA00040390"/>
    </source>
</evidence>
<dbReference type="PANTHER" id="PTHR19877:SF13">
    <property type="entry name" value="SERINE-THREONINE KINASE RECEPTOR-ASSOCIATED PROTEIN"/>
    <property type="match status" value="1"/>
</dbReference>
<dbReference type="InterPro" id="IPR036322">
    <property type="entry name" value="WD40_repeat_dom_sf"/>
</dbReference>
<feature type="repeat" description="WD" evidence="7">
    <location>
        <begin position="263"/>
        <end position="294"/>
    </location>
</feature>
<evidence type="ECO:0000256" key="1">
    <source>
        <dbReference type="ARBA" id="ARBA00022574"/>
    </source>
</evidence>
<protein>
    <recommendedName>
        <fullName evidence="6">Serine-threonine kinase receptor-associated protein</fullName>
    </recommendedName>
</protein>
<evidence type="ECO:0000256" key="4">
    <source>
        <dbReference type="ARBA" id="ARBA00023187"/>
    </source>
</evidence>
<dbReference type="SMART" id="SM00320">
    <property type="entry name" value="WD40"/>
    <property type="match status" value="7"/>
</dbReference>
<evidence type="ECO:0000256" key="2">
    <source>
        <dbReference type="ARBA" id="ARBA00022664"/>
    </source>
</evidence>
<dbReference type="PROSITE" id="PS50082">
    <property type="entry name" value="WD_REPEATS_2"/>
    <property type="match status" value="2"/>
</dbReference>
<feature type="repeat" description="WD" evidence="7">
    <location>
        <begin position="54"/>
        <end position="95"/>
    </location>
</feature>
<dbReference type="SUPFAM" id="SSF50978">
    <property type="entry name" value="WD40 repeat-like"/>
    <property type="match status" value="1"/>
</dbReference>
<evidence type="ECO:0000256" key="3">
    <source>
        <dbReference type="ARBA" id="ARBA00022737"/>
    </source>
</evidence>
<dbReference type="AlphaFoldDB" id="A0A835SL29"/>
<dbReference type="Proteomes" id="UP000650467">
    <property type="component" value="Unassembled WGS sequence"/>
</dbReference>
<dbReference type="OrthoDB" id="200206at2759"/>
<comment type="caution">
    <text evidence="8">The sequence shown here is derived from an EMBL/GenBank/DDBJ whole genome shotgun (WGS) entry which is preliminary data.</text>
</comment>
<dbReference type="InterPro" id="IPR015943">
    <property type="entry name" value="WD40/YVTN_repeat-like_dom_sf"/>
</dbReference>
<dbReference type="CDD" id="cd00200">
    <property type="entry name" value="WD40"/>
    <property type="match status" value="1"/>
</dbReference>
<evidence type="ECO:0000313" key="8">
    <source>
        <dbReference type="EMBL" id="KAG2428979.1"/>
    </source>
</evidence>
<dbReference type="Gene3D" id="2.130.10.10">
    <property type="entry name" value="YVTN repeat-like/Quinoprotein amine dehydrogenase"/>
    <property type="match status" value="1"/>
</dbReference>
<name>A0A835SL29_CHLIN</name>
<dbReference type="Pfam" id="PF00400">
    <property type="entry name" value="WD40"/>
    <property type="match status" value="4"/>
</dbReference>
<dbReference type="PROSITE" id="PS50294">
    <property type="entry name" value="WD_REPEATS_REGION"/>
    <property type="match status" value="1"/>
</dbReference>
<keyword evidence="1 7" id="KW-0853">WD repeat</keyword>
<evidence type="ECO:0000256" key="7">
    <source>
        <dbReference type="PROSITE-ProRule" id="PRU00221"/>
    </source>
</evidence>
<keyword evidence="2" id="KW-0507">mRNA processing</keyword>
<dbReference type="EMBL" id="JAEHOC010000032">
    <property type="protein sequence ID" value="KAG2428979.1"/>
    <property type="molecule type" value="Genomic_DNA"/>
</dbReference>
<keyword evidence="9" id="KW-1185">Reference proteome</keyword>
<dbReference type="PANTHER" id="PTHR19877">
    <property type="entry name" value="EUKARYOTIC TRANSLATION INITIATION FACTOR 3 SUBUNIT I"/>
    <property type="match status" value="1"/>
</dbReference>
<sequence length="307" mass="33666">MAKRVPIVCHGHSRPIVSIDWSQNTPEGYFLASASKDGKPMLRHGENGDWYGTFEGHKGAVWACVLDTPALKCATGSGDFSARLWDACGGNQLHEFQHNHIVRTVNFSFQNSNKLATGGMEKLVRIFDLEKPGAEPLKLPPAHSGIRSVNFIQNDNTIICSYVDKPGIGVYDVRSLQHVKTLDTSAPVTSIEVSFDQQHITTAEGGAVRFFDVASLDQIKSHRMPAPAESASLCWAKRKFVAGGEDMWVHLYDLDTCQELEVNKGHHGPVHAIRWAPTYDAYASGSEDGTIRIWFPDLPEATAAAAP</sequence>
<accession>A0A835SL29</accession>
<keyword evidence="3" id="KW-0677">Repeat</keyword>
<comment type="similarity">
    <text evidence="5">Belongs to the WD repeat STRAP family.</text>
</comment>
<evidence type="ECO:0000256" key="5">
    <source>
        <dbReference type="ARBA" id="ARBA00038394"/>
    </source>
</evidence>
<gene>
    <name evidence="8" type="ORF">HXX76_011223</name>
</gene>